<evidence type="ECO:0000313" key="2">
    <source>
        <dbReference type="EMBL" id="MCP2311846.1"/>
    </source>
</evidence>
<dbReference type="Pfam" id="PF05593">
    <property type="entry name" value="RHS_repeat"/>
    <property type="match status" value="1"/>
</dbReference>
<feature type="region of interest" description="Disordered" evidence="1">
    <location>
        <begin position="1732"/>
        <end position="1760"/>
    </location>
</feature>
<dbReference type="RefSeq" id="WP_253800407.1">
    <property type="nucleotide sequence ID" value="NZ_BAAAUB010000080.1"/>
</dbReference>
<feature type="region of interest" description="Disordered" evidence="1">
    <location>
        <begin position="345"/>
        <end position="375"/>
    </location>
</feature>
<gene>
    <name evidence="2" type="ORF">FHR36_005009</name>
</gene>
<dbReference type="InterPro" id="IPR022385">
    <property type="entry name" value="Rhs_assc_core"/>
</dbReference>
<organism evidence="2 3">
    <name type="scientific">Kitasatospora paracochleata</name>
    <dbReference type="NCBI Taxonomy" id="58354"/>
    <lineage>
        <taxon>Bacteria</taxon>
        <taxon>Bacillati</taxon>
        <taxon>Actinomycetota</taxon>
        <taxon>Actinomycetes</taxon>
        <taxon>Kitasatosporales</taxon>
        <taxon>Streptomycetaceae</taxon>
        <taxon>Kitasatospora</taxon>
    </lineage>
</organism>
<evidence type="ECO:0000256" key="1">
    <source>
        <dbReference type="SAM" id="MobiDB-lite"/>
    </source>
</evidence>
<dbReference type="EMBL" id="JAMZDX010000004">
    <property type="protein sequence ID" value="MCP2311846.1"/>
    <property type="molecule type" value="Genomic_DNA"/>
</dbReference>
<evidence type="ECO:0000313" key="3">
    <source>
        <dbReference type="Proteomes" id="UP001206483"/>
    </source>
</evidence>
<keyword evidence="3" id="KW-1185">Reference proteome</keyword>
<protein>
    <submittedName>
        <fullName evidence="2">RHS repeat-associated protein</fullName>
    </submittedName>
</protein>
<dbReference type="InterPro" id="IPR031325">
    <property type="entry name" value="RHS_repeat"/>
</dbReference>
<comment type="caution">
    <text evidence="2">The sequence shown here is derived from an EMBL/GenBank/DDBJ whole genome shotgun (WGS) entry which is preliminary data.</text>
</comment>
<feature type="compositionally biased region" description="Polar residues" evidence="1">
    <location>
        <begin position="345"/>
        <end position="363"/>
    </location>
</feature>
<dbReference type="InterPro" id="IPR006530">
    <property type="entry name" value="YD"/>
</dbReference>
<dbReference type="Gene3D" id="2.180.10.10">
    <property type="entry name" value="RHS repeat-associated core"/>
    <property type="match status" value="2"/>
</dbReference>
<dbReference type="Proteomes" id="UP001206483">
    <property type="component" value="Unassembled WGS sequence"/>
</dbReference>
<dbReference type="PANTHER" id="PTHR32305">
    <property type="match status" value="1"/>
</dbReference>
<proteinExistence type="predicted"/>
<dbReference type="InterPro" id="IPR050708">
    <property type="entry name" value="T6SS_VgrG/RHS"/>
</dbReference>
<accession>A0ABT1J524</accession>
<dbReference type="NCBIfam" id="TIGR03696">
    <property type="entry name" value="Rhs_assc_core"/>
    <property type="match status" value="1"/>
</dbReference>
<name>A0ABT1J524_9ACTN</name>
<dbReference type="NCBIfam" id="TIGR01643">
    <property type="entry name" value="YD_repeat_2x"/>
    <property type="match status" value="1"/>
</dbReference>
<sequence>MSDAVSAAMTARKQGSRVEVLSAAAASSRTWANPDGTLTTTRTAEPTRVLRDTKWVDLDPTLVRTGEGAWSTTATTVPLTLSGGGKAPLVRIGSGDSALAMSWPGSLPAPTVSGATATYPSVLPDVDLKVTANKQGGFSQVFVVRTAAAARNPRLTALHLDVVASGLTVGADAAGNLSAKDVSGKVRFHAVAPGMWDAGQAVGSSTAVSGHPGARGAKHAAVGVSVSKTGLDLVPDQKLLTAADTRFPVSIDPSWQPDLQDAATTHTLNLMQGYGSSYDAAAPVLDVGNTGWFGIGRGFLQLNTAPFAGAHIISASLTMNESTAASSSPTTVQVWDTTGFTSATTWSSQPTQNDLVSGTSVAASPNEDAPASNNYATHQNFSLDVTRAIAGAAAASAPAWTIGLTASDETNSQLWKEFITPELTVTYNSIPAAPANRTLSPEAVTRGQFYTSSSTPALSATVTDPDGGLVGAKFEVWSGSSPTPTTRVASGSGADVSSGVAATWTTPALADGTYEWRAQANDGLDVGPWSGWQIFTVDTTGTRVQAPSVGSTTFPSGAWTTDPNTAGSITVSPAAPANTSAVVWQLDGSSATTVNTSGAPVSVPLAPGAGLHTFTAATLNSAGAPSNTATYTFGIGAAGVSSPADKAQTATTFTLAATAPSGAANARFQYRTGTTGSFVDVPTGDVHPLGSPTASVSWPVNTTVVTGGVSTAQYTWNAARTLPLDGSLQIQAAFTDAAGKALASTPVTVTLNRLSGDYGTTQVGPITVGLQTGNAALSATDVSIASYRSGLGVTRTFNSINPAAPSIFGPGWVSGLPVLGTSSSWSSLTDNGSYALLTAADGTTTVFTAGTTTGGVTAYSGQGSAAAAALTLTKNSSGFTLVDANGTRTVLTAPDASRPSQFVPATVTQASTGRSTAYTYAGGKPVLVTAPDPLTPDLAATQAACPYPVSAATWSAGCRALLLGYDSVTGNVNQVSLVAVDGGTFTQTPVAAYRYDASGRLTGEWDPRVSPNLVTGYTYDSLGRIASVSPAQSAGSNALQPWTITYDTTTGDADFGKVTAVTRTHSTGAAAKTTIVYRVPVGRAAGGPLDMSSSAVAQWGQADLPTSAVAVFPATHVPASPVGNSDWHYAHLMYYDANGRQTNDATYAVNNSAAGWDVSTTEYDAYGNVVRQLTPGNRETALTDPNMTGLGSVALSRQLDTENIYSSDGAQLLDTYSPAHSAMAAGTVQTVRTHTHSVYNEGAPAAGGPYHLVTTQTTSASLGTNVPGTSDVDARATSNRYSNGTDTSGWALGTPLQTVVDPAGAAITKTVVFNSDPNLYNGEPLKIEARQPAGASGGTAGDTVTIYYTAGANPLDASCGNQPNWADLTCKTKPAAQPGTAGMPNLPVTQYTYNVFLQPVTITLSNGTVTRTTTIGYDNAGRPVQNSITSVGDSSVAVPPTVRVYSASTGAVTDEESVDTNNAVIVDIRTGYDDFGQVTSYTDAAGAQTTYTYNVDGTVAGRTDPHESLSYSYEGTSGRLTRISESAGGASIYGYYNFDGQLDHQQYSGNQLKGNVTVSGQYTYDATGTATKVVYRDSHWTTSVADSIVPNAQGDWMSRSVLNSSQSYRYDAADRLAGVADTVAGQCTTRAYTYDADSNRLTAGSAAPATNGSCQTANAVTQTNTFDAADRITNSGYGYDQLGRVSTTPSADVVGAGDLTATYYTNDMAASQTQNGRTLTMTLDPLGSRVRAQSDSITGATTTEHYGDSSDSPTWSVTGSGAWSESLVGTSGQLAATVTGDGVVFQLANLHGDIMATVAADVPAAADTGPTGTYLYAEFGAVESGTPGGYGWLGATGRGTALGGTVLMGARVYNPQTGRFLQTDPVFQGSANPYEYAAQNPVTKSDTSGCSVCQWYRINTQWTNPTNWFYVPLVDVLSSGLLATGRIFTAGFYISATMMRIRYLIYTDELDCGAHYIRVRGQQWVQARVTLAWGARWTVGNITTNWGRNGNSDFAIASYWWW</sequence>
<dbReference type="PANTHER" id="PTHR32305:SF15">
    <property type="entry name" value="PROTEIN RHSA-RELATED"/>
    <property type="match status" value="1"/>
</dbReference>
<reference evidence="2 3" key="1">
    <citation type="submission" date="2022-06" db="EMBL/GenBank/DDBJ databases">
        <title>Sequencing the genomes of 1000 actinobacteria strains.</title>
        <authorList>
            <person name="Klenk H.-P."/>
        </authorList>
    </citation>
    <scope>NUCLEOTIDE SEQUENCE [LARGE SCALE GENOMIC DNA]</scope>
    <source>
        <strain evidence="2 3">DSM 41656</strain>
    </source>
</reference>